<name>A0ABN8RZG2_9CNID</name>
<keyword evidence="1" id="KW-0812">Transmembrane</keyword>
<dbReference type="EMBL" id="CALNXI010002220">
    <property type="protein sequence ID" value="CAH3184867.1"/>
    <property type="molecule type" value="Genomic_DNA"/>
</dbReference>
<accession>A0ABN8RZG2</accession>
<evidence type="ECO:0000313" key="3">
    <source>
        <dbReference type="Proteomes" id="UP001159427"/>
    </source>
</evidence>
<feature type="transmembrane region" description="Helical" evidence="1">
    <location>
        <begin position="21"/>
        <end position="40"/>
    </location>
</feature>
<proteinExistence type="predicted"/>
<sequence length="145" mass="15680">MKFRITGGKAVIHSTSAFTRFTAAMLSAGGVAVSLSEIGAVSGAPLAGVAGFFGWVSNVFTVGGRRFDKKISKHEQTVALAEAKHMSISRLVSKALNDGLISEVEFNLILRKAEQYQSLKNQIRNTPVSRSKAHDFEALKEEIKN</sequence>
<evidence type="ECO:0000313" key="2">
    <source>
        <dbReference type="EMBL" id="CAH3184867.1"/>
    </source>
</evidence>
<keyword evidence="3" id="KW-1185">Reference proteome</keyword>
<feature type="non-terminal residue" evidence="2">
    <location>
        <position position="145"/>
    </location>
</feature>
<reference evidence="2 3" key="1">
    <citation type="submission" date="2022-05" db="EMBL/GenBank/DDBJ databases">
        <authorList>
            <consortium name="Genoscope - CEA"/>
            <person name="William W."/>
        </authorList>
    </citation>
    <scope>NUCLEOTIDE SEQUENCE [LARGE SCALE GENOMIC DNA]</scope>
</reference>
<keyword evidence="1" id="KW-0472">Membrane</keyword>
<keyword evidence="1" id="KW-1133">Transmembrane helix</keyword>
<evidence type="ECO:0000256" key="1">
    <source>
        <dbReference type="SAM" id="Phobius"/>
    </source>
</evidence>
<feature type="transmembrane region" description="Helical" evidence="1">
    <location>
        <begin position="46"/>
        <end position="64"/>
    </location>
</feature>
<dbReference type="Proteomes" id="UP001159427">
    <property type="component" value="Unassembled WGS sequence"/>
</dbReference>
<comment type="caution">
    <text evidence="2">The sequence shown here is derived from an EMBL/GenBank/DDBJ whole genome shotgun (WGS) entry which is preliminary data.</text>
</comment>
<protein>
    <submittedName>
        <fullName evidence="2">Uncharacterized protein</fullName>
    </submittedName>
</protein>
<gene>
    <name evidence="2" type="ORF">PEVE_00015778</name>
</gene>
<organism evidence="2 3">
    <name type="scientific">Porites evermanni</name>
    <dbReference type="NCBI Taxonomy" id="104178"/>
    <lineage>
        <taxon>Eukaryota</taxon>
        <taxon>Metazoa</taxon>
        <taxon>Cnidaria</taxon>
        <taxon>Anthozoa</taxon>
        <taxon>Hexacorallia</taxon>
        <taxon>Scleractinia</taxon>
        <taxon>Fungiina</taxon>
        <taxon>Poritidae</taxon>
        <taxon>Porites</taxon>
    </lineage>
</organism>